<dbReference type="PANTHER" id="PTHR43313">
    <property type="entry name" value="SHORT-CHAIN DEHYDROGENASE/REDUCTASE FAMILY 9C"/>
    <property type="match status" value="1"/>
</dbReference>
<dbReference type="SUPFAM" id="SSF51735">
    <property type="entry name" value="NAD(P)-binding Rossmann-fold domains"/>
    <property type="match status" value="1"/>
</dbReference>
<dbReference type="CDD" id="cd05374">
    <property type="entry name" value="17beta-HSD-like_SDR_c"/>
    <property type="match status" value="1"/>
</dbReference>
<dbReference type="EMBL" id="JACATZ010000001">
    <property type="protein sequence ID" value="NWJ46181.1"/>
    <property type="molecule type" value="Genomic_DNA"/>
</dbReference>
<dbReference type="PROSITE" id="PS00061">
    <property type="entry name" value="ADH_SHORT"/>
    <property type="match status" value="1"/>
</dbReference>
<dbReference type="RefSeq" id="WP_341467442.1">
    <property type="nucleotide sequence ID" value="NZ_CP128399.1"/>
</dbReference>
<dbReference type="InterPro" id="IPR002347">
    <property type="entry name" value="SDR_fam"/>
</dbReference>
<name>A0A8T7M2F2_9CHLR</name>
<evidence type="ECO:0000256" key="2">
    <source>
        <dbReference type="RuleBase" id="RU000363"/>
    </source>
</evidence>
<dbReference type="Proteomes" id="UP000521676">
    <property type="component" value="Unassembled WGS sequence"/>
</dbReference>
<sequence>MLETNLAGKQAVLITGTSSGIGRGCALYLDKMGYRVFAGVRNDDDATAIKKEASPLLTPVCLDVTSPSSIASAKQCIMEKVGDTGLYALINNAGISSNGPLEYYPLEQVRQMFEVNLFGLLAVTQAFLPLIKLGHGRIINISSVSAMMAFPFSAPYCASKYAVEIFSECLGMELSSVPVSVIEPANIASAIWDKSGQTNRQILESFPPEAQAIYGAAITKLNEANSQQVNKTDSPERIAKLVVKILTVKKPGALYREGRMVNLLRLLRILPRGLRHKMILSQLK</sequence>
<keyword evidence="6" id="KW-1185">Reference proteome</keyword>
<evidence type="ECO:0000313" key="5">
    <source>
        <dbReference type="Proteomes" id="UP000521676"/>
    </source>
</evidence>
<dbReference type="InterPro" id="IPR020904">
    <property type="entry name" value="Sc_DH/Rdtase_CS"/>
</dbReference>
<dbReference type="Proteomes" id="UP001431572">
    <property type="component" value="Chromosome 1"/>
</dbReference>
<proteinExistence type="inferred from homology"/>
<evidence type="ECO:0000256" key="1">
    <source>
        <dbReference type="ARBA" id="ARBA00006484"/>
    </source>
</evidence>
<evidence type="ECO:0000313" key="6">
    <source>
        <dbReference type="Proteomes" id="UP001431572"/>
    </source>
</evidence>
<dbReference type="InterPro" id="IPR036291">
    <property type="entry name" value="NAD(P)-bd_dom_sf"/>
</dbReference>
<dbReference type="AlphaFoldDB" id="A0A8T7M2F2"/>
<reference evidence="3 5" key="1">
    <citation type="submission" date="2020-06" db="EMBL/GenBank/DDBJ databases">
        <title>Anoxygenic phototrophic Chloroflexota member uses a Type I reaction center.</title>
        <authorList>
            <person name="Tsuji J.M."/>
            <person name="Shaw N.A."/>
            <person name="Nagashima S."/>
            <person name="Venkiteswaran J."/>
            <person name="Schiff S.L."/>
            <person name="Hanada S."/>
            <person name="Tank M."/>
            <person name="Neufeld J.D."/>
        </authorList>
    </citation>
    <scope>NUCLEOTIDE SEQUENCE [LARGE SCALE GENOMIC DNA]</scope>
    <source>
        <strain evidence="3">L227-S17</strain>
    </source>
</reference>
<dbReference type="EMBL" id="CP128399">
    <property type="protein sequence ID" value="WJW65558.1"/>
    <property type="molecule type" value="Genomic_DNA"/>
</dbReference>
<accession>A0A8T7M2F2</accession>
<dbReference type="PANTHER" id="PTHR43313:SF1">
    <property type="entry name" value="3BETA-HYDROXYSTEROID DEHYDROGENASE DHS-16"/>
    <property type="match status" value="1"/>
</dbReference>
<protein>
    <submittedName>
        <fullName evidence="3">SDR family oxidoreductase</fullName>
    </submittedName>
</protein>
<organism evidence="3 5">
    <name type="scientific">Candidatus Chlorohelix allophototropha</name>
    <dbReference type="NCBI Taxonomy" id="3003348"/>
    <lineage>
        <taxon>Bacteria</taxon>
        <taxon>Bacillati</taxon>
        <taxon>Chloroflexota</taxon>
        <taxon>Chloroflexia</taxon>
        <taxon>Candidatus Chloroheliales</taxon>
        <taxon>Candidatus Chloroheliaceae</taxon>
        <taxon>Candidatus Chlorohelix</taxon>
    </lineage>
</organism>
<dbReference type="Gene3D" id="3.40.50.720">
    <property type="entry name" value="NAD(P)-binding Rossmann-like Domain"/>
    <property type="match status" value="1"/>
</dbReference>
<reference evidence="4" key="2">
    <citation type="journal article" date="2024" name="Nature">
        <title>Anoxygenic phototroph of the Chloroflexota uses a type I reaction centre.</title>
        <authorList>
            <person name="Tsuji J.M."/>
            <person name="Shaw N.A."/>
            <person name="Nagashima S."/>
            <person name="Venkiteswaran J.J."/>
            <person name="Schiff S.L."/>
            <person name="Watanabe T."/>
            <person name="Fukui M."/>
            <person name="Hanada S."/>
            <person name="Tank M."/>
            <person name="Neufeld J.D."/>
        </authorList>
    </citation>
    <scope>NUCLEOTIDE SEQUENCE</scope>
    <source>
        <strain evidence="4">L227-S17</strain>
    </source>
</reference>
<gene>
    <name evidence="3" type="ORF">HXX08_09905</name>
    <name evidence="4" type="ORF">OZ401_001325</name>
</gene>
<dbReference type="GO" id="GO:0016491">
    <property type="term" value="F:oxidoreductase activity"/>
    <property type="evidence" value="ECO:0007669"/>
    <property type="project" value="TreeGrafter"/>
</dbReference>
<dbReference type="PRINTS" id="PR00081">
    <property type="entry name" value="GDHRDH"/>
</dbReference>
<evidence type="ECO:0000313" key="4">
    <source>
        <dbReference type="EMBL" id="WJW65558.1"/>
    </source>
</evidence>
<comment type="similarity">
    <text evidence="1 2">Belongs to the short-chain dehydrogenases/reductases (SDR) family.</text>
</comment>
<dbReference type="PRINTS" id="PR00080">
    <property type="entry name" value="SDRFAMILY"/>
</dbReference>
<evidence type="ECO:0000313" key="3">
    <source>
        <dbReference type="EMBL" id="NWJ46181.1"/>
    </source>
</evidence>
<dbReference type="GO" id="GO:0008202">
    <property type="term" value="P:steroid metabolic process"/>
    <property type="evidence" value="ECO:0007669"/>
    <property type="project" value="TreeGrafter"/>
</dbReference>
<dbReference type="Pfam" id="PF00106">
    <property type="entry name" value="adh_short"/>
    <property type="match status" value="1"/>
</dbReference>